<evidence type="ECO:0000256" key="7">
    <source>
        <dbReference type="ARBA" id="ARBA00022777"/>
    </source>
</evidence>
<dbReference type="InterPro" id="IPR036097">
    <property type="entry name" value="HisK_dim/P_sf"/>
</dbReference>
<dbReference type="PANTHER" id="PTHR45436:SF5">
    <property type="entry name" value="SENSOR HISTIDINE KINASE TRCS"/>
    <property type="match status" value="1"/>
</dbReference>
<keyword evidence="5" id="KW-0808">Transferase</keyword>
<evidence type="ECO:0000256" key="9">
    <source>
        <dbReference type="ARBA" id="ARBA00023012"/>
    </source>
</evidence>
<dbReference type="EC" id="2.7.13.3" evidence="3"/>
<dbReference type="PROSITE" id="PS50109">
    <property type="entry name" value="HIS_KIN"/>
    <property type="match status" value="1"/>
</dbReference>
<dbReference type="Pfam" id="PF00512">
    <property type="entry name" value="HisKA"/>
    <property type="match status" value="1"/>
</dbReference>
<keyword evidence="11" id="KW-0547">Nucleotide-binding</keyword>
<keyword evidence="4" id="KW-0597">Phosphoprotein</keyword>
<evidence type="ECO:0000256" key="10">
    <source>
        <dbReference type="ARBA" id="ARBA00023136"/>
    </source>
</evidence>
<dbReference type="EMBL" id="CP025611">
    <property type="protein sequence ID" value="AUN30246.1"/>
    <property type="molecule type" value="Genomic_DNA"/>
</dbReference>
<comment type="catalytic activity">
    <reaction evidence="1">
        <text>ATP + protein L-histidine = ADP + protein N-phospho-L-histidine.</text>
        <dbReference type="EC" id="2.7.13.3"/>
    </reaction>
</comment>
<evidence type="ECO:0000256" key="4">
    <source>
        <dbReference type="ARBA" id="ARBA00022553"/>
    </source>
</evidence>
<reference evidence="11 12" key="1">
    <citation type="submission" date="2017-12" db="EMBL/GenBank/DDBJ databases">
        <title>Genomes of bacteria within cyanobacterial aggregates.</title>
        <authorList>
            <person name="Cai H."/>
        </authorList>
    </citation>
    <scope>NUCLEOTIDE SEQUENCE [LARGE SCALE GENOMIC DNA]</scope>
    <source>
        <strain evidence="11 12">TH16</strain>
    </source>
</reference>
<dbReference type="Proteomes" id="UP000234752">
    <property type="component" value="Chromosome eg_1"/>
</dbReference>
<keyword evidence="7" id="KW-0418">Kinase</keyword>
<comment type="subcellular location">
    <subcellularLocation>
        <location evidence="2">Membrane</location>
    </subcellularLocation>
</comment>
<evidence type="ECO:0000256" key="6">
    <source>
        <dbReference type="ARBA" id="ARBA00022692"/>
    </source>
</evidence>
<dbReference type="Pfam" id="PF02518">
    <property type="entry name" value="HATPase_c"/>
    <property type="match status" value="1"/>
</dbReference>
<dbReference type="GO" id="GO:0005524">
    <property type="term" value="F:ATP binding"/>
    <property type="evidence" value="ECO:0007669"/>
    <property type="project" value="UniProtKB-KW"/>
</dbReference>
<dbReference type="SMART" id="SM00387">
    <property type="entry name" value="HATPase_c"/>
    <property type="match status" value="1"/>
</dbReference>
<keyword evidence="9" id="KW-0902">Two-component regulatory system</keyword>
<evidence type="ECO:0000256" key="5">
    <source>
        <dbReference type="ARBA" id="ARBA00022679"/>
    </source>
</evidence>
<evidence type="ECO:0000256" key="2">
    <source>
        <dbReference type="ARBA" id="ARBA00004370"/>
    </source>
</evidence>
<dbReference type="PANTHER" id="PTHR45436">
    <property type="entry name" value="SENSOR HISTIDINE KINASE YKOH"/>
    <property type="match status" value="1"/>
</dbReference>
<evidence type="ECO:0000256" key="8">
    <source>
        <dbReference type="ARBA" id="ARBA00022989"/>
    </source>
</evidence>
<evidence type="ECO:0000313" key="11">
    <source>
        <dbReference type="EMBL" id="AUN30246.1"/>
    </source>
</evidence>
<dbReference type="RefSeq" id="WP_102111945.1">
    <property type="nucleotide sequence ID" value="NZ_BMGN01000002.1"/>
</dbReference>
<evidence type="ECO:0000313" key="12">
    <source>
        <dbReference type="Proteomes" id="UP000234752"/>
    </source>
</evidence>
<keyword evidence="6" id="KW-0812">Transmembrane</keyword>
<accession>A0A2K9NCH0</accession>
<keyword evidence="12" id="KW-1185">Reference proteome</keyword>
<dbReference type="SUPFAM" id="SSF47384">
    <property type="entry name" value="Homodimeric domain of signal transducing histidine kinase"/>
    <property type="match status" value="1"/>
</dbReference>
<dbReference type="InterPro" id="IPR005467">
    <property type="entry name" value="His_kinase_dom"/>
</dbReference>
<dbReference type="KEGG" id="ncb:C0V82_08370"/>
<dbReference type="Gene3D" id="3.30.565.10">
    <property type="entry name" value="Histidine kinase-like ATPase, C-terminal domain"/>
    <property type="match status" value="1"/>
</dbReference>
<dbReference type="GO" id="GO:0000155">
    <property type="term" value="F:phosphorelay sensor kinase activity"/>
    <property type="evidence" value="ECO:0007669"/>
    <property type="project" value="InterPro"/>
</dbReference>
<dbReference type="PROSITE" id="PS50885">
    <property type="entry name" value="HAMP"/>
    <property type="match status" value="1"/>
</dbReference>
<dbReference type="AlphaFoldDB" id="A0A2K9NCH0"/>
<dbReference type="GO" id="GO:0005886">
    <property type="term" value="C:plasma membrane"/>
    <property type="evidence" value="ECO:0007669"/>
    <property type="project" value="TreeGrafter"/>
</dbReference>
<protein>
    <recommendedName>
        <fullName evidence="3">histidine kinase</fullName>
        <ecNumber evidence="3">2.7.13.3</ecNumber>
    </recommendedName>
</protein>
<dbReference type="InterPro" id="IPR004358">
    <property type="entry name" value="Sig_transdc_His_kin-like_C"/>
</dbReference>
<name>A0A2K9NCH0_9PROT</name>
<dbReference type="CDD" id="cd00082">
    <property type="entry name" value="HisKA"/>
    <property type="match status" value="1"/>
</dbReference>
<keyword evidence="10" id="KW-0472">Membrane</keyword>
<organism evidence="11 12">
    <name type="scientific">Niveispirillum cyanobacteriorum</name>
    <dbReference type="NCBI Taxonomy" id="1612173"/>
    <lineage>
        <taxon>Bacteria</taxon>
        <taxon>Pseudomonadati</taxon>
        <taxon>Pseudomonadota</taxon>
        <taxon>Alphaproteobacteria</taxon>
        <taxon>Rhodospirillales</taxon>
        <taxon>Azospirillaceae</taxon>
        <taxon>Niveispirillum</taxon>
    </lineage>
</organism>
<keyword evidence="11" id="KW-0067">ATP-binding</keyword>
<dbReference type="InterPro" id="IPR036890">
    <property type="entry name" value="HATPase_C_sf"/>
</dbReference>
<gene>
    <name evidence="11" type="ORF">C0V82_08370</name>
</gene>
<dbReference type="InterPro" id="IPR003660">
    <property type="entry name" value="HAMP_dom"/>
</dbReference>
<proteinExistence type="predicted"/>
<dbReference type="Gene3D" id="1.10.287.130">
    <property type="match status" value="1"/>
</dbReference>
<keyword evidence="8" id="KW-1133">Transmembrane helix</keyword>
<dbReference type="InterPro" id="IPR003661">
    <property type="entry name" value="HisK_dim/P_dom"/>
</dbReference>
<evidence type="ECO:0000256" key="1">
    <source>
        <dbReference type="ARBA" id="ARBA00000085"/>
    </source>
</evidence>
<dbReference type="OrthoDB" id="9809567at2"/>
<dbReference type="PRINTS" id="PR00344">
    <property type="entry name" value="BCTRLSENSOR"/>
</dbReference>
<sequence>MRRGSLGLRLLALAFVWVTLALAVAGWLLTDIFRNHAEAELARHAELHLDELTVALRPGDSGRVEASRDLSDPRFQRPLSGLYWQVTDDQGVAVRSRSLWDQQLRPDGTVPDDGALHRRTATGPDGEALLVWSRRVRLPDKESPVEVSVAATTADLTAATRRFAEVLALSLGILALGLLGAALVQVRLGLVPLDRLRRALADLRAGRSTRLVGAFPSEVQPLADDLNQLLADNAEMVERARTQAGNLAHALKTPLTIIANSAATLSDPTESALIQAEAERMRRQIDRHLTRARAAAMAKGAGLRTPVIPTLRPLARTIARLHPDRDIEVAVTGDESLSFRGEAQDLAEMAGNLLDNAAKWCRGRVTLSVTANGAEKLRLIIEDDGPGIPAAERAAVLARGVRLDEAVPGSGLGLAIVDDLARLYGGDLTLDQADGGGLRVVLSLPRG</sequence>
<dbReference type="InterPro" id="IPR050428">
    <property type="entry name" value="TCS_sensor_his_kinase"/>
</dbReference>
<evidence type="ECO:0000256" key="3">
    <source>
        <dbReference type="ARBA" id="ARBA00012438"/>
    </source>
</evidence>
<dbReference type="InterPro" id="IPR003594">
    <property type="entry name" value="HATPase_dom"/>
</dbReference>
<dbReference type="SUPFAM" id="SSF55874">
    <property type="entry name" value="ATPase domain of HSP90 chaperone/DNA topoisomerase II/histidine kinase"/>
    <property type="match status" value="1"/>
</dbReference>